<proteinExistence type="predicted"/>
<dbReference type="Proteomes" id="UP001159363">
    <property type="component" value="Chromosome 3"/>
</dbReference>
<evidence type="ECO:0000313" key="3">
    <source>
        <dbReference type="Proteomes" id="UP001159363"/>
    </source>
</evidence>
<feature type="compositionally biased region" description="Basic and acidic residues" evidence="1">
    <location>
        <begin position="194"/>
        <end position="216"/>
    </location>
</feature>
<evidence type="ECO:0000256" key="1">
    <source>
        <dbReference type="SAM" id="MobiDB-lite"/>
    </source>
</evidence>
<organism evidence="2 3">
    <name type="scientific">Dryococelus australis</name>
    <dbReference type="NCBI Taxonomy" id="614101"/>
    <lineage>
        <taxon>Eukaryota</taxon>
        <taxon>Metazoa</taxon>
        <taxon>Ecdysozoa</taxon>
        <taxon>Arthropoda</taxon>
        <taxon>Hexapoda</taxon>
        <taxon>Insecta</taxon>
        <taxon>Pterygota</taxon>
        <taxon>Neoptera</taxon>
        <taxon>Polyneoptera</taxon>
        <taxon>Phasmatodea</taxon>
        <taxon>Verophasmatodea</taxon>
        <taxon>Anareolatae</taxon>
        <taxon>Phasmatidae</taxon>
        <taxon>Eurycanthinae</taxon>
        <taxon>Dryococelus</taxon>
    </lineage>
</organism>
<reference evidence="2 3" key="1">
    <citation type="submission" date="2023-02" db="EMBL/GenBank/DDBJ databases">
        <title>LHISI_Scaffold_Assembly.</title>
        <authorList>
            <person name="Stuart O.P."/>
            <person name="Cleave R."/>
            <person name="Magrath M.J.L."/>
            <person name="Mikheyev A.S."/>
        </authorList>
    </citation>
    <scope>NUCLEOTIDE SEQUENCE [LARGE SCALE GENOMIC DNA]</scope>
    <source>
        <strain evidence="2">Daus_M_001</strain>
        <tissue evidence="2">Leg muscle</tissue>
    </source>
</reference>
<evidence type="ECO:0000313" key="2">
    <source>
        <dbReference type="EMBL" id="KAJ8890275.1"/>
    </source>
</evidence>
<dbReference type="EMBL" id="JARBHB010000003">
    <property type="protein sequence ID" value="KAJ8890275.1"/>
    <property type="molecule type" value="Genomic_DNA"/>
</dbReference>
<gene>
    <name evidence="2" type="ORF">PR048_009783</name>
</gene>
<accession>A0ABQ9I1X1</accession>
<sequence>MSSDRSEQWKGILRLPVSSSEACDWQARILDYMRAAVAQRLARSPLTKANRAQSSAGSPDFRKWESWRTIPLVGGSSRRSSISPAPSFRRRSIFTSITLISSQDLAVKSRPNLFTHSWRYKFRPLPVFSPLLWQTRCCWAPTSIRATRCHSITDEMRGIRGAARLYIRGSQSVGHLYPSPHSGSLTAQGAAGADRLRAPTMRDDNARGEDPPRGDAETPSPRRGLERPANIIAQRSRVAKRRPVKQTCELQASSASSCRRAVRLPFPRCFHVSDIALRAPPCSVTSSPLLLRPALAVEEKNNATAKKPLQIHHTPTPDTIVWLRQVFGNGVTWRMVCTCKLPLRDDSAIRRYLRETPELLVFRFGQSTNQKGPIEERAAKEVTSRSEVCDCEYQGVRNAADSFDYWTRCKKPLCFSCFPPPPPPGWHTSERFQALSYTEERRTALLTQPSAVWWQLLATSSVSYTLAPSIRLSAIPAASLTVPSRVFACKCSSPAPASVQYFSSSCVGRPTIVHVYTTSYFRASACQMRFHVMLVLLKTIEKFHDKNFLLHISGELGRNNRLRGSTWMAVEAHEYILDDRHSFRQRNEAPLLNFIAHFTVNGLYGELSDQYATEGSTVC</sequence>
<keyword evidence="3" id="KW-1185">Reference proteome</keyword>
<comment type="caution">
    <text evidence="2">The sequence shown here is derived from an EMBL/GenBank/DDBJ whole genome shotgun (WGS) entry which is preliminary data.</text>
</comment>
<feature type="region of interest" description="Disordered" evidence="1">
    <location>
        <begin position="177"/>
        <end position="238"/>
    </location>
</feature>
<protein>
    <submittedName>
        <fullName evidence="2">Uncharacterized protein</fullName>
    </submittedName>
</protein>
<name>A0ABQ9I1X1_9NEOP</name>